<sequence>MAPVQSRKVKRKVQVPSKAHSDIGKHSTYPWFLWRPLSQKSLQNLHTHKYKVGGNTLVDTCMNMVFWKPVSKCLPPWLAPNLITLLGFFPILTISIIMLYCSPTFDSTCPSWLYVLAALGIFFYQTMDSLDGLQARQIQQCSPLGQIFDHGADAYTVTLISICVCIALKQGYPFFIHMTLC</sequence>
<evidence type="ECO:0000256" key="2">
    <source>
        <dbReference type="ARBA" id="ARBA00010441"/>
    </source>
</evidence>
<keyword evidence="3 5" id="KW-0808">Transferase</keyword>
<reference evidence="8" key="3">
    <citation type="journal article" date="2016" name="Gigascience">
        <title>De novo construction of an expanded transcriptome assembly for the western tarnished plant bug, Lygus hesperus.</title>
        <authorList>
            <person name="Tassone E.E."/>
            <person name="Geib S.M."/>
            <person name="Hall B."/>
            <person name="Fabrick J.A."/>
            <person name="Brent C.S."/>
            <person name="Hull J.J."/>
        </authorList>
    </citation>
    <scope>NUCLEOTIDE SEQUENCE</scope>
</reference>
<organism evidence="7">
    <name type="scientific">Lygus hesperus</name>
    <name type="common">Western plant bug</name>
    <dbReference type="NCBI Taxonomy" id="30085"/>
    <lineage>
        <taxon>Eukaryota</taxon>
        <taxon>Metazoa</taxon>
        <taxon>Ecdysozoa</taxon>
        <taxon>Arthropoda</taxon>
        <taxon>Hexapoda</taxon>
        <taxon>Insecta</taxon>
        <taxon>Pterygota</taxon>
        <taxon>Neoptera</taxon>
        <taxon>Paraneoptera</taxon>
        <taxon>Hemiptera</taxon>
        <taxon>Heteroptera</taxon>
        <taxon>Panheteroptera</taxon>
        <taxon>Cimicomorpha</taxon>
        <taxon>Miridae</taxon>
        <taxon>Mirini</taxon>
        <taxon>Lygus</taxon>
    </lineage>
</organism>
<dbReference type="GO" id="GO:0004142">
    <property type="term" value="F:diacylglycerol cholinephosphotransferase activity"/>
    <property type="evidence" value="ECO:0007669"/>
    <property type="project" value="TreeGrafter"/>
</dbReference>
<dbReference type="EMBL" id="GBHO01042937">
    <property type="protein sequence ID" value="JAG00667.1"/>
    <property type="molecule type" value="Transcribed_RNA"/>
</dbReference>
<evidence type="ECO:0000313" key="8">
    <source>
        <dbReference type="EMBL" id="JAQ12511.1"/>
    </source>
</evidence>
<evidence type="ECO:0000256" key="1">
    <source>
        <dbReference type="ARBA" id="ARBA00004370"/>
    </source>
</evidence>
<accession>A0A0A9VWT0</accession>
<comment type="subcellular location">
    <subcellularLocation>
        <location evidence="1">Membrane</location>
    </subcellularLocation>
</comment>
<feature type="transmembrane region" description="Helical" evidence="6">
    <location>
        <begin position="78"/>
        <end position="100"/>
    </location>
</feature>
<evidence type="ECO:0000256" key="6">
    <source>
        <dbReference type="SAM" id="Phobius"/>
    </source>
</evidence>
<protein>
    <submittedName>
        <fullName evidence="7">Cholinephosphotransferase 1</fullName>
    </submittedName>
</protein>
<dbReference type="InterPro" id="IPR048254">
    <property type="entry name" value="CDP_ALCOHOL_P_TRANSF_CS"/>
</dbReference>
<evidence type="ECO:0000256" key="3">
    <source>
        <dbReference type="ARBA" id="ARBA00022679"/>
    </source>
</evidence>
<keyword evidence="6" id="KW-0812">Transmembrane</keyword>
<dbReference type="GO" id="GO:0005789">
    <property type="term" value="C:endoplasmic reticulum membrane"/>
    <property type="evidence" value="ECO:0007669"/>
    <property type="project" value="TreeGrafter"/>
</dbReference>
<evidence type="ECO:0000256" key="4">
    <source>
        <dbReference type="ARBA" id="ARBA00023136"/>
    </source>
</evidence>
<dbReference type="InterPro" id="IPR014472">
    <property type="entry name" value="CHOPT"/>
</dbReference>
<dbReference type="EMBL" id="GDHC01006118">
    <property type="protein sequence ID" value="JAQ12511.1"/>
    <property type="molecule type" value="Transcribed_RNA"/>
</dbReference>
<dbReference type="InterPro" id="IPR000462">
    <property type="entry name" value="CDP-OH_P_trans"/>
</dbReference>
<reference evidence="7" key="1">
    <citation type="journal article" date="2014" name="PLoS ONE">
        <title>Transcriptome-Based Identification of ABC Transporters in the Western Tarnished Plant Bug Lygus hesperus.</title>
        <authorList>
            <person name="Hull J.J."/>
            <person name="Chaney K."/>
            <person name="Geib S.M."/>
            <person name="Fabrick J.A."/>
            <person name="Brent C.S."/>
            <person name="Walsh D."/>
            <person name="Lavine L.C."/>
        </authorList>
    </citation>
    <scope>NUCLEOTIDE SEQUENCE</scope>
</reference>
<dbReference type="Pfam" id="PF01066">
    <property type="entry name" value="CDP-OH_P_transf"/>
    <property type="match status" value="1"/>
</dbReference>
<dbReference type="GO" id="GO:0005794">
    <property type="term" value="C:Golgi apparatus"/>
    <property type="evidence" value="ECO:0007669"/>
    <property type="project" value="TreeGrafter"/>
</dbReference>
<evidence type="ECO:0000313" key="7">
    <source>
        <dbReference type="EMBL" id="JAG00667.1"/>
    </source>
</evidence>
<name>A0A0A9VWT0_LYGHE</name>
<keyword evidence="6" id="KW-1133">Transmembrane helix</keyword>
<dbReference type="AlphaFoldDB" id="A0A0A9VWT0"/>
<dbReference type="PANTHER" id="PTHR10414:SF37">
    <property type="entry name" value="BB IN A BOXCAR, ISOFORM C"/>
    <property type="match status" value="1"/>
</dbReference>
<dbReference type="PANTHER" id="PTHR10414">
    <property type="entry name" value="ETHANOLAMINEPHOSPHOTRANSFERASE"/>
    <property type="match status" value="1"/>
</dbReference>
<gene>
    <name evidence="7" type="primary">Chpt1</name>
    <name evidence="7" type="ORF">CM83_13681</name>
    <name evidence="8" type="ORF">g.27776</name>
</gene>
<proteinExistence type="inferred from homology"/>
<dbReference type="Gene3D" id="1.20.120.1760">
    <property type="match status" value="1"/>
</dbReference>
<reference evidence="7" key="2">
    <citation type="submission" date="2014-07" db="EMBL/GenBank/DDBJ databases">
        <authorList>
            <person name="Hull J."/>
        </authorList>
    </citation>
    <scope>NUCLEOTIDE SEQUENCE</scope>
</reference>
<dbReference type="GO" id="GO:0006646">
    <property type="term" value="P:phosphatidylethanolamine biosynthetic process"/>
    <property type="evidence" value="ECO:0007669"/>
    <property type="project" value="TreeGrafter"/>
</dbReference>
<comment type="similarity">
    <text evidence="2 5">Belongs to the CDP-alcohol phosphatidyltransferase class-I family.</text>
</comment>
<dbReference type="InterPro" id="IPR043130">
    <property type="entry name" value="CDP-OH_PTrfase_TM_dom"/>
</dbReference>
<keyword evidence="4 6" id="KW-0472">Membrane</keyword>
<evidence type="ECO:0000256" key="5">
    <source>
        <dbReference type="RuleBase" id="RU003750"/>
    </source>
</evidence>
<dbReference type="PROSITE" id="PS00379">
    <property type="entry name" value="CDP_ALCOHOL_P_TRANSF"/>
    <property type="match status" value="1"/>
</dbReference>
<dbReference type="GO" id="GO:0004307">
    <property type="term" value="F:ethanolaminephosphotransferase activity"/>
    <property type="evidence" value="ECO:0007669"/>
    <property type="project" value="TreeGrafter"/>
</dbReference>